<protein>
    <recommendedName>
        <fullName evidence="3">CCHC-type domain-containing protein</fullName>
    </recommendedName>
</protein>
<dbReference type="PROSITE" id="PS50158">
    <property type="entry name" value="ZF_CCHC"/>
    <property type="match status" value="1"/>
</dbReference>
<evidence type="ECO:0000313" key="4">
    <source>
        <dbReference type="EMBL" id="KAL0946487.1"/>
    </source>
</evidence>
<feature type="compositionally biased region" description="Acidic residues" evidence="2">
    <location>
        <begin position="162"/>
        <end position="180"/>
    </location>
</feature>
<dbReference type="InterPro" id="IPR001878">
    <property type="entry name" value="Znf_CCHC"/>
</dbReference>
<sequence length="397" mass="43573">MAGGECERDGGDSRAELIPHSSQSATSFIFPHFEDATPGGLYLGPYAISTVYSRHADSILGHEDLDAEPPDSESNAFVIPQCFNCGSPSHTYQNCTERRNRELIALSRQMFHFHNPEASRSERLHVVYSWRAKRLQWVDAFTPGIIRGSLLKGALGIKGSEDDNQPSEPSEVDFDEDELNPDLDVDYPWLRSMAYWGYPPGWAGTRDPREKMRHRIEHGDDGIDVSDDDDTHFVIHHGEGDVEEMDISSSGYLPPAESASDVDVSDPMSESEESDSSCTASTASASLIETDHNTRWALYPATQFSSSLLPIYNGIPLPALVEHEYEPLYPFYAPPPSTPPPPLPPPPAGSPPPLPPSEANSSFAASCTSSASHSLTYANTIQEDEELDMDISDSESD</sequence>
<evidence type="ECO:0000259" key="3">
    <source>
        <dbReference type="PROSITE" id="PS50158"/>
    </source>
</evidence>
<evidence type="ECO:0000256" key="2">
    <source>
        <dbReference type="SAM" id="MobiDB-lite"/>
    </source>
</evidence>
<name>A0ABR3IT59_9AGAR</name>
<feature type="region of interest" description="Disordered" evidence="2">
    <location>
        <begin position="244"/>
        <end position="282"/>
    </location>
</feature>
<keyword evidence="1" id="KW-0862">Zinc</keyword>
<proteinExistence type="predicted"/>
<dbReference type="PANTHER" id="PTHR13316">
    <property type="entry name" value="ZINC FINGER, CCHC DOMAIN CONTAINING 8"/>
    <property type="match status" value="1"/>
</dbReference>
<feature type="compositionally biased region" description="Pro residues" evidence="2">
    <location>
        <begin position="336"/>
        <end position="356"/>
    </location>
</feature>
<feature type="region of interest" description="Disordered" evidence="2">
    <location>
        <begin position="157"/>
        <end position="180"/>
    </location>
</feature>
<keyword evidence="1" id="KW-0863">Zinc-finger</keyword>
<feature type="compositionally biased region" description="Low complexity" evidence="2">
    <location>
        <begin position="357"/>
        <end position="374"/>
    </location>
</feature>
<gene>
    <name evidence="4" type="ORF">HGRIS_012705</name>
</gene>
<reference evidence="5" key="1">
    <citation type="submission" date="2024-06" db="EMBL/GenBank/DDBJ databases">
        <title>Multi-omics analyses provide insights into the biosynthesis of the anticancer antibiotic pleurotin in Hohenbuehelia grisea.</title>
        <authorList>
            <person name="Weaver J.A."/>
            <person name="Alberti F."/>
        </authorList>
    </citation>
    <scope>NUCLEOTIDE SEQUENCE [LARGE SCALE GENOMIC DNA]</scope>
    <source>
        <strain evidence="5">T-177</strain>
    </source>
</reference>
<feature type="region of interest" description="Disordered" evidence="2">
    <location>
        <begin position="336"/>
        <end position="397"/>
    </location>
</feature>
<comment type="caution">
    <text evidence="4">The sequence shown here is derived from an EMBL/GenBank/DDBJ whole genome shotgun (WGS) entry which is preliminary data.</text>
</comment>
<feature type="compositionally biased region" description="Acidic residues" evidence="2">
    <location>
        <begin position="382"/>
        <end position="397"/>
    </location>
</feature>
<keyword evidence="5" id="KW-1185">Reference proteome</keyword>
<organism evidence="4 5">
    <name type="scientific">Hohenbuehelia grisea</name>
    <dbReference type="NCBI Taxonomy" id="104357"/>
    <lineage>
        <taxon>Eukaryota</taxon>
        <taxon>Fungi</taxon>
        <taxon>Dikarya</taxon>
        <taxon>Basidiomycota</taxon>
        <taxon>Agaricomycotina</taxon>
        <taxon>Agaricomycetes</taxon>
        <taxon>Agaricomycetidae</taxon>
        <taxon>Agaricales</taxon>
        <taxon>Pleurotineae</taxon>
        <taxon>Pleurotaceae</taxon>
        <taxon>Hohenbuehelia</taxon>
    </lineage>
</organism>
<dbReference type="Proteomes" id="UP001556367">
    <property type="component" value="Unassembled WGS sequence"/>
</dbReference>
<evidence type="ECO:0000313" key="5">
    <source>
        <dbReference type="Proteomes" id="UP001556367"/>
    </source>
</evidence>
<dbReference type="EMBL" id="JASNQZ010000015">
    <property type="protein sequence ID" value="KAL0946487.1"/>
    <property type="molecule type" value="Genomic_DNA"/>
</dbReference>
<keyword evidence="1" id="KW-0479">Metal-binding</keyword>
<evidence type="ECO:0000256" key="1">
    <source>
        <dbReference type="PROSITE-ProRule" id="PRU00047"/>
    </source>
</evidence>
<dbReference type="PANTHER" id="PTHR13316:SF0">
    <property type="entry name" value="ZINC FINGER CCHC DOMAIN-CONTAINING PROTEIN 8"/>
    <property type="match status" value="1"/>
</dbReference>
<accession>A0ABR3IT59</accession>
<dbReference type="InterPro" id="IPR052115">
    <property type="entry name" value="NEXT_complex_subunit_ZCCHC8"/>
</dbReference>
<feature type="domain" description="CCHC-type" evidence="3">
    <location>
        <begin position="82"/>
        <end position="97"/>
    </location>
</feature>